<dbReference type="OrthoDB" id="9798761at2"/>
<accession>A0A1C3EE51</accession>
<reference evidence="2 3" key="1">
    <citation type="submission" date="2016-05" db="EMBL/GenBank/DDBJ databases">
        <title>Genomic Taxonomy of the Vibrionaceae.</title>
        <authorList>
            <person name="Gomez-Gil B."/>
            <person name="Enciso-Ibarra J."/>
        </authorList>
    </citation>
    <scope>NUCLEOTIDE SEQUENCE [LARGE SCALE GENOMIC DNA]</scope>
    <source>
        <strain evidence="2 3">CAIM 1920</strain>
    </source>
</reference>
<keyword evidence="3" id="KW-1185">Reference proteome</keyword>
<evidence type="ECO:0000259" key="1">
    <source>
        <dbReference type="Pfam" id="PF18899"/>
    </source>
</evidence>
<dbReference type="EMBL" id="LYBM01000034">
    <property type="protein sequence ID" value="ODA31518.1"/>
    <property type="molecule type" value="Genomic_DNA"/>
</dbReference>
<dbReference type="RefSeq" id="WP_068904311.1">
    <property type="nucleotide sequence ID" value="NZ_JBHUIF010000028.1"/>
</dbReference>
<proteinExistence type="predicted"/>
<dbReference type="STRING" id="1080227.A8L45_16605"/>
<name>A0A1C3EE51_9GAMM</name>
<evidence type="ECO:0000313" key="2">
    <source>
        <dbReference type="EMBL" id="ODA31518.1"/>
    </source>
</evidence>
<comment type="caution">
    <text evidence="2">The sequence shown here is derived from an EMBL/GenBank/DDBJ whole genome shotgun (WGS) entry which is preliminary data.</text>
</comment>
<dbReference type="Proteomes" id="UP000094936">
    <property type="component" value="Unassembled WGS sequence"/>
</dbReference>
<evidence type="ECO:0000313" key="3">
    <source>
        <dbReference type="Proteomes" id="UP000094936"/>
    </source>
</evidence>
<gene>
    <name evidence="2" type="ORF">A8L45_16605</name>
</gene>
<dbReference type="AlphaFoldDB" id="A0A1C3EE51"/>
<organism evidence="2 3">
    <name type="scientific">Veronia pacifica</name>
    <dbReference type="NCBI Taxonomy" id="1080227"/>
    <lineage>
        <taxon>Bacteria</taxon>
        <taxon>Pseudomonadati</taxon>
        <taxon>Pseudomonadota</taxon>
        <taxon>Gammaproteobacteria</taxon>
        <taxon>Vibrionales</taxon>
        <taxon>Vibrionaceae</taxon>
        <taxon>Veronia</taxon>
    </lineage>
</organism>
<dbReference type="GO" id="GO:0003676">
    <property type="term" value="F:nucleic acid binding"/>
    <property type="evidence" value="ECO:0007669"/>
    <property type="project" value="InterPro"/>
</dbReference>
<protein>
    <submittedName>
        <fullName evidence="2">DUF91 domain-containing protein</fullName>
    </submittedName>
</protein>
<sequence>MPDIKLFKINSVNGDVSELTSRSAAKEKELQTLCELNLETLLGIRFLATEFVTSHRGRIDSLGLDENGCPVIIEYKRHANENVINQGLFYLNWLLDHKADFHFLVEDKLGRDEVENIEWSGARLICIATDFTRYDEHAIALIDRNIELMRYKYFGDDLFLLELVEAQQTQHQSPKRLVEKESAVATPSQIFKVEIKESEERKDTHSARKEQASEELLAMYESICDFANSLGDDVQRKELKFYTAFKRIKNFFCVQVWATQRNPSLRLYLNLNPDDIELIDDVVSDVRDKGHWGTGDVEVIVRSVEDVERANRLVLKSYKLG</sequence>
<dbReference type="Pfam" id="PF18899">
    <property type="entry name" value="DUF5655"/>
    <property type="match status" value="1"/>
</dbReference>
<dbReference type="Gene3D" id="3.40.1350.10">
    <property type="match status" value="1"/>
</dbReference>
<dbReference type="InterPro" id="IPR043714">
    <property type="entry name" value="DUF5655"/>
</dbReference>
<feature type="domain" description="DUF5655" evidence="1">
    <location>
        <begin position="212"/>
        <end position="318"/>
    </location>
</feature>
<dbReference type="InterPro" id="IPR011856">
    <property type="entry name" value="tRNA_endonuc-like_dom_sf"/>
</dbReference>